<dbReference type="EMBL" id="JAVYJV010000001">
    <property type="protein sequence ID" value="KAK4380043.1"/>
    <property type="molecule type" value="Genomic_DNA"/>
</dbReference>
<keyword evidence="3" id="KW-1185">Reference proteome</keyword>
<evidence type="ECO:0000313" key="2">
    <source>
        <dbReference type="EMBL" id="KAK4380043.1"/>
    </source>
</evidence>
<gene>
    <name evidence="2" type="ORF">RND71_001905</name>
</gene>
<dbReference type="AlphaFoldDB" id="A0AAE1T256"/>
<feature type="compositionally biased region" description="Low complexity" evidence="1">
    <location>
        <begin position="100"/>
        <end position="114"/>
    </location>
</feature>
<proteinExistence type="predicted"/>
<reference evidence="2" key="1">
    <citation type="submission" date="2023-12" db="EMBL/GenBank/DDBJ databases">
        <title>Genome assembly of Anisodus tanguticus.</title>
        <authorList>
            <person name="Wang Y.-J."/>
        </authorList>
    </citation>
    <scope>NUCLEOTIDE SEQUENCE</scope>
    <source>
        <strain evidence="2">KB-2021</strain>
        <tissue evidence="2">Leaf</tissue>
    </source>
</reference>
<organism evidence="2 3">
    <name type="scientific">Anisodus tanguticus</name>
    <dbReference type="NCBI Taxonomy" id="243964"/>
    <lineage>
        <taxon>Eukaryota</taxon>
        <taxon>Viridiplantae</taxon>
        <taxon>Streptophyta</taxon>
        <taxon>Embryophyta</taxon>
        <taxon>Tracheophyta</taxon>
        <taxon>Spermatophyta</taxon>
        <taxon>Magnoliopsida</taxon>
        <taxon>eudicotyledons</taxon>
        <taxon>Gunneridae</taxon>
        <taxon>Pentapetalae</taxon>
        <taxon>asterids</taxon>
        <taxon>lamiids</taxon>
        <taxon>Solanales</taxon>
        <taxon>Solanaceae</taxon>
        <taxon>Solanoideae</taxon>
        <taxon>Hyoscyameae</taxon>
        <taxon>Anisodus</taxon>
    </lineage>
</organism>
<protein>
    <submittedName>
        <fullName evidence="2">Uncharacterized protein</fullName>
    </submittedName>
</protein>
<name>A0AAE1T256_9SOLA</name>
<sequence length="254" mass="28240">MSTSPANNNKVYKHYTSINDLRPVEEDCTQAMILLGSDKQLQVSYPGDNENPIDVDATSDFSNLGSRQSKLTFSTRRSKRVFENQFGEYQSAKRSREESTFTVDTTTSSNTDTNFNEDAEDEYGAAQSDRSQKAAGSYCDHHADGVGDSMMNVYLNSGYSDITDILNIICIDYAIAVSLEKAAINCLWRWEANSELPVEGLMRLMEGNHVGPFNLGNPGEFTMLELTKVLPKTIAMQNCNVGKYAFMNLATLQI</sequence>
<evidence type="ECO:0000256" key="1">
    <source>
        <dbReference type="SAM" id="MobiDB-lite"/>
    </source>
</evidence>
<feature type="region of interest" description="Disordered" evidence="1">
    <location>
        <begin position="93"/>
        <end position="131"/>
    </location>
</feature>
<comment type="caution">
    <text evidence="2">The sequence shown here is derived from an EMBL/GenBank/DDBJ whole genome shotgun (WGS) entry which is preliminary data.</text>
</comment>
<accession>A0AAE1T256</accession>
<dbReference type="Proteomes" id="UP001291623">
    <property type="component" value="Unassembled WGS sequence"/>
</dbReference>
<evidence type="ECO:0000313" key="3">
    <source>
        <dbReference type="Proteomes" id="UP001291623"/>
    </source>
</evidence>